<evidence type="ECO:0000256" key="1">
    <source>
        <dbReference type="SAM" id="SignalP"/>
    </source>
</evidence>
<dbReference type="RefSeq" id="WP_111178476.1">
    <property type="nucleotide sequence ID" value="NZ_POUD01000029.1"/>
</dbReference>
<proteinExistence type="predicted"/>
<gene>
    <name evidence="2" type="ORF">C1J01_10140</name>
</gene>
<dbReference type="OrthoDB" id="3386555at2"/>
<protein>
    <submittedName>
        <fullName evidence="2">Uncharacterized protein</fullName>
    </submittedName>
</protein>
<name>A0A2W2FES4_9ACTN</name>
<keyword evidence="1" id="KW-0732">Signal</keyword>
<reference evidence="2 3" key="1">
    <citation type="submission" date="2018-01" db="EMBL/GenBank/DDBJ databases">
        <title>Draft genome sequence of Nonomuraea sp. KC333.</title>
        <authorList>
            <person name="Sahin N."/>
            <person name="Saygin H."/>
            <person name="Ay H."/>
        </authorList>
    </citation>
    <scope>NUCLEOTIDE SEQUENCE [LARGE SCALE GENOMIC DNA]</scope>
    <source>
        <strain evidence="2 3">KC333</strain>
    </source>
</reference>
<sequence length="184" mass="19410">MCHHLSLVLLSILSAIWPPAPEPPPPWPVARVFPATVTGVSPSGARVTYVLAGVAPTASCREAFQRDAVPPGCRTTLRATYADSTQTFVATVGVAVLDRPRAGLRGAGRPATVRPVAFPGGPAERFGERQYVTGVVVPCAERYLVATAAGYADGRAYQPGDLVMPRLRDAAWQLAAALHRTLSV</sequence>
<keyword evidence="3" id="KW-1185">Reference proteome</keyword>
<dbReference type="Proteomes" id="UP000249304">
    <property type="component" value="Unassembled WGS sequence"/>
</dbReference>
<evidence type="ECO:0000313" key="2">
    <source>
        <dbReference type="EMBL" id="PZG20157.1"/>
    </source>
</evidence>
<dbReference type="EMBL" id="POUD01000029">
    <property type="protein sequence ID" value="PZG20157.1"/>
    <property type="molecule type" value="Genomic_DNA"/>
</dbReference>
<accession>A0A2W2FES4</accession>
<dbReference type="AlphaFoldDB" id="A0A2W2FES4"/>
<organism evidence="2 3">
    <name type="scientific">Nonomuraea aridisoli</name>
    <dbReference type="NCBI Taxonomy" id="2070368"/>
    <lineage>
        <taxon>Bacteria</taxon>
        <taxon>Bacillati</taxon>
        <taxon>Actinomycetota</taxon>
        <taxon>Actinomycetes</taxon>
        <taxon>Streptosporangiales</taxon>
        <taxon>Streptosporangiaceae</taxon>
        <taxon>Nonomuraea</taxon>
    </lineage>
</organism>
<feature type="chain" id="PRO_5016146502" evidence="1">
    <location>
        <begin position="21"/>
        <end position="184"/>
    </location>
</feature>
<feature type="signal peptide" evidence="1">
    <location>
        <begin position="1"/>
        <end position="20"/>
    </location>
</feature>
<evidence type="ECO:0000313" key="3">
    <source>
        <dbReference type="Proteomes" id="UP000249304"/>
    </source>
</evidence>
<comment type="caution">
    <text evidence="2">The sequence shown here is derived from an EMBL/GenBank/DDBJ whole genome shotgun (WGS) entry which is preliminary data.</text>
</comment>